<evidence type="ECO:0000256" key="1">
    <source>
        <dbReference type="SAM" id="Phobius"/>
    </source>
</evidence>
<dbReference type="EMBL" id="GGEC01081972">
    <property type="protein sequence ID" value="MBX62456.1"/>
    <property type="molecule type" value="Transcribed_RNA"/>
</dbReference>
<protein>
    <submittedName>
        <fullName evidence="2">Uncharacterized protein</fullName>
    </submittedName>
</protein>
<dbReference type="AlphaFoldDB" id="A0A2P2Q660"/>
<reference evidence="2" key="1">
    <citation type="submission" date="2018-02" db="EMBL/GenBank/DDBJ databases">
        <title>Rhizophora mucronata_Transcriptome.</title>
        <authorList>
            <person name="Meera S.P."/>
            <person name="Sreeshan A."/>
            <person name="Augustine A."/>
        </authorList>
    </citation>
    <scope>NUCLEOTIDE SEQUENCE</scope>
    <source>
        <tissue evidence="2">Leaf</tissue>
    </source>
</reference>
<organism evidence="2">
    <name type="scientific">Rhizophora mucronata</name>
    <name type="common">Asiatic mangrove</name>
    <dbReference type="NCBI Taxonomy" id="61149"/>
    <lineage>
        <taxon>Eukaryota</taxon>
        <taxon>Viridiplantae</taxon>
        <taxon>Streptophyta</taxon>
        <taxon>Embryophyta</taxon>
        <taxon>Tracheophyta</taxon>
        <taxon>Spermatophyta</taxon>
        <taxon>Magnoliopsida</taxon>
        <taxon>eudicotyledons</taxon>
        <taxon>Gunneridae</taxon>
        <taxon>Pentapetalae</taxon>
        <taxon>rosids</taxon>
        <taxon>fabids</taxon>
        <taxon>Malpighiales</taxon>
        <taxon>Rhizophoraceae</taxon>
        <taxon>Rhizophora</taxon>
    </lineage>
</organism>
<proteinExistence type="predicted"/>
<sequence length="49" mass="5635">MRTILFDLNYLKTTELALPYTVKSPLNFCLSCLCYICGYYCVIFVLLGT</sequence>
<keyword evidence="1" id="KW-0812">Transmembrane</keyword>
<keyword evidence="1" id="KW-1133">Transmembrane helix</keyword>
<evidence type="ECO:0000313" key="2">
    <source>
        <dbReference type="EMBL" id="MBX62456.1"/>
    </source>
</evidence>
<feature type="transmembrane region" description="Helical" evidence="1">
    <location>
        <begin position="25"/>
        <end position="47"/>
    </location>
</feature>
<accession>A0A2P2Q660</accession>
<name>A0A2P2Q660_RHIMU</name>
<keyword evidence="1" id="KW-0472">Membrane</keyword>